<feature type="coiled-coil region" evidence="6">
    <location>
        <begin position="72"/>
        <end position="106"/>
    </location>
</feature>
<dbReference type="Proteomes" id="UP000663505">
    <property type="component" value="Chromosome"/>
</dbReference>
<accession>A0A9X7VVF2</accession>
<keyword evidence="3 5" id="KW-0133">Cell shape</keyword>
<dbReference type="Gene3D" id="2.40.10.350">
    <property type="entry name" value="Rod shape-determining protein MreC, domain 2"/>
    <property type="match status" value="1"/>
</dbReference>
<evidence type="ECO:0000313" key="8">
    <source>
        <dbReference type="EMBL" id="QSO45823.1"/>
    </source>
</evidence>
<dbReference type="NCBIfam" id="TIGR00219">
    <property type="entry name" value="mreC"/>
    <property type="match status" value="1"/>
</dbReference>
<dbReference type="EMBL" id="CP071182">
    <property type="protein sequence ID" value="QSO45823.1"/>
    <property type="molecule type" value="Genomic_DNA"/>
</dbReference>
<organism evidence="8 9">
    <name type="scientific">Alicyclobacillus mengziensis</name>
    <dbReference type="NCBI Taxonomy" id="2931921"/>
    <lineage>
        <taxon>Bacteria</taxon>
        <taxon>Bacillati</taxon>
        <taxon>Bacillota</taxon>
        <taxon>Bacilli</taxon>
        <taxon>Bacillales</taxon>
        <taxon>Alicyclobacillaceae</taxon>
        <taxon>Alicyclobacillus</taxon>
    </lineage>
</organism>
<keyword evidence="6" id="KW-0175">Coiled coil</keyword>
<evidence type="ECO:0000313" key="9">
    <source>
        <dbReference type="Proteomes" id="UP000663505"/>
    </source>
</evidence>
<feature type="domain" description="Rod shape-determining protein MreC beta-barrel core" evidence="7">
    <location>
        <begin position="117"/>
        <end position="269"/>
    </location>
</feature>
<evidence type="ECO:0000256" key="3">
    <source>
        <dbReference type="ARBA" id="ARBA00022960"/>
    </source>
</evidence>
<evidence type="ECO:0000259" key="7">
    <source>
        <dbReference type="Pfam" id="PF04085"/>
    </source>
</evidence>
<dbReference type="InterPro" id="IPR042175">
    <property type="entry name" value="Cell/Rod_MreC_2"/>
</dbReference>
<dbReference type="PANTHER" id="PTHR34138:SF1">
    <property type="entry name" value="CELL SHAPE-DETERMINING PROTEIN MREC"/>
    <property type="match status" value="1"/>
</dbReference>
<dbReference type="Gene3D" id="2.40.10.340">
    <property type="entry name" value="Rod shape-determining protein MreC, domain 1"/>
    <property type="match status" value="1"/>
</dbReference>
<evidence type="ECO:0000256" key="1">
    <source>
        <dbReference type="ARBA" id="ARBA00009369"/>
    </source>
</evidence>
<sequence length="271" mass="29121">MKLLKSRNRTLIYGGILLLIVAGVGIPASRRAIVDPIGQTVHHAVAVPVRQLQAVIASVQSLREMYFENTNLKVQMQNYNLLQAQLSDLEAENTRLKTMIQFKNNLKTNWTLIPAQVIGRNPGSWNDELTIDVGNSDAVHPNMIVVSPNGNLVGRISSVTAHTATVVLITSTSNSDGVSAYIEDGTGQFSGIVYGSPQTNGVLNMEFISPLAKIKDGDTIITSGIGKIYPKGIVIGKVISNATGVQGLTQTAKVKPVAKLNYLQDVFVITS</sequence>
<dbReference type="InterPro" id="IPR042177">
    <property type="entry name" value="Cell/Rod_1"/>
</dbReference>
<dbReference type="RefSeq" id="WP_206655196.1">
    <property type="nucleotide sequence ID" value="NZ_CP071182.1"/>
</dbReference>
<dbReference type="InterPro" id="IPR007221">
    <property type="entry name" value="MreC"/>
</dbReference>
<dbReference type="PANTHER" id="PTHR34138">
    <property type="entry name" value="CELL SHAPE-DETERMINING PROTEIN MREC"/>
    <property type="match status" value="1"/>
</dbReference>
<name>A0A9X7VVF2_9BACL</name>
<dbReference type="KEGG" id="afx:JZ786_14895"/>
<dbReference type="GO" id="GO:0005886">
    <property type="term" value="C:plasma membrane"/>
    <property type="evidence" value="ECO:0007669"/>
    <property type="project" value="TreeGrafter"/>
</dbReference>
<dbReference type="AlphaFoldDB" id="A0A9X7VVF2"/>
<dbReference type="Pfam" id="PF04085">
    <property type="entry name" value="MreC"/>
    <property type="match status" value="1"/>
</dbReference>
<protein>
    <recommendedName>
        <fullName evidence="2 5">Cell shape-determining protein MreC</fullName>
    </recommendedName>
    <alternativeName>
        <fullName evidence="4 5">Cell shape protein MreC</fullName>
    </alternativeName>
</protein>
<evidence type="ECO:0000256" key="4">
    <source>
        <dbReference type="ARBA" id="ARBA00032089"/>
    </source>
</evidence>
<proteinExistence type="inferred from homology"/>
<dbReference type="PIRSF" id="PIRSF038471">
    <property type="entry name" value="MreC"/>
    <property type="match status" value="1"/>
</dbReference>
<dbReference type="GO" id="GO:0008360">
    <property type="term" value="P:regulation of cell shape"/>
    <property type="evidence" value="ECO:0007669"/>
    <property type="project" value="UniProtKB-KW"/>
</dbReference>
<keyword evidence="9" id="KW-1185">Reference proteome</keyword>
<reference evidence="8 9" key="1">
    <citation type="submission" date="2021-02" db="EMBL/GenBank/DDBJ databases">
        <title>Alicyclobacillus curvatus sp. nov. and Alicyclobacillus mengziensis sp. nov., two acidophilic bacteria isolated from acid mine drainage.</title>
        <authorList>
            <person name="Huang Y."/>
        </authorList>
    </citation>
    <scope>NUCLEOTIDE SEQUENCE [LARGE SCALE GENOMIC DNA]</scope>
    <source>
        <strain evidence="8 9">S30H14</strain>
    </source>
</reference>
<comment type="function">
    <text evidence="5">Involved in formation and maintenance of cell shape.</text>
</comment>
<gene>
    <name evidence="8" type="primary">mreC</name>
    <name evidence="8" type="ORF">JZ786_14895</name>
</gene>
<evidence type="ECO:0000256" key="2">
    <source>
        <dbReference type="ARBA" id="ARBA00013855"/>
    </source>
</evidence>
<evidence type="ECO:0000256" key="6">
    <source>
        <dbReference type="SAM" id="Coils"/>
    </source>
</evidence>
<evidence type="ECO:0000256" key="5">
    <source>
        <dbReference type="PIRNR" id="PIRNR038471"/>
    </source>
</evidence>
<comment type="similarity">
    <text evidence="1 5">Belongs to the MreC family.</text>
</comment>
<dbReference type="InterPro" id="IPR055342">
    <property type="entry name" value="MreC_beta-barrel_core"/>
</dbReference>